<evidence type="ECO:0000256" key="1">
    <source>
        <dbReference type="SAM" id="Phobius"/>
    </source>
</evidence>
<accession>A0A1E4RF95</accession>
<keyword evidence="1" id="KW-1133">Transmembrane helix</keyword>
<name>A0A1E4RF95_9ASCO</name>
<feature type="transmembrane region" description="Helical" evidence="1">
    <location>
        <begin position="122"/>
        <end position="140"/>
    </location>
</feature>
<gene>
    <name evidence="2" type="ORF">HYPBUDRAFT_112349</name>
</gene>
<dbReference type="OrthoDB" id="4076669at2759"/>
<organism evidence="2 3">
    <name type="scientific">Hyphopichia burtonii NRRL Y-1933</name>
    <dbReference type="NCBI Taxonomy" id="984485"/>
    <lineage>
        <taxon>Eukaryota</taxon>
        <taxon>Fungi</taxon>
        <taxon>Dikarya</taxon>
        <taxon>Ascomycota</taxon>
        <taxon>Saccharomycotina</taxon>
        <taxon>Pichiomycetes</taxon>
        <taxon>Debaryomycetaceae</taxon>
        <taxon>Hyphopichia</taxon>
    </lineage>
</organism>
<dbReference type="EMBL" id="KV454543">
    <property type="protein sequence ID" value="ODV65937.1"/>
    <property type="molecule type" value="Genomic_DNA"/>
</dbReference>
<reference evidence="3" key="1">
    <citation type="submission" date="2016-05" db="EMBL/GenBank/DDBJ databases">
        <title>Comparative genomics of biotechnologically important yeasts.</title>
        <authorList>
            <consortium name="DOE Joint Genome Institute"/>
            <person name="Riley R."/>
            <person name="Haridas S."/>
            <person name="Wolfe K.H."/>
            <person name="Lopes M.R."/>
            <person name="Hittinger C.T."/>
            <person name="Goker M."/>
            <person name="Salamov A."/>
            <person name="Wisecaver J."/>
            <person name="Long T.M."/>
            <person name="Aerts A.L."/>
            <person name="Barry K."/>
            <person name="Choi C."/>
            <person name="Clum A."/>
            <person name="Coughlan A.Y."/>
            <person name="Deshpande S."/>
            <person name="Douglass A.P."/>
            <person name="Hanson S.J."/>
            <person name="Klenk H.-P."/>
            <person name="Labutti K."/>
            <person name="Lapidus A."/>
            <person name="Lindquist E."/>
            <person name="Lipzen A."/>
            <person name="Meier-Kolthoff J.P."/>
            <person name="Ohm R.A."/>
            <person name="Otillar R.P."/>
            <person name="Pangilinan J."/>
            <person name="Peng Y."/>
            <person name="Rokas A."/>
            <person name="Rosa C.A."/>
            <person name="Scheuner C."/>
            <person name="Sibirny A.A."/>
            <person name="Slot J.C."/>
            <person name="Stielow J.B."/>
            <person name="Sun H."/>
            <person name="Kurtzman C.P."/>
            <person name="Blackwell M."/>
            <person name="Grigoriev I.V."/>
            <person name="Jeffries T.W."/>
        </authorList>
    </citation>
    <scope>NUCLEOTIDE SEQUENCE [LARGE SCALE GENOMIC DNA]</scope>
    <source>
        <strain evidence="3">NRRL Y-1933</strain>
    </source>
</reference>
<protein>
    <recommendedName>
        <fullName evidence="4">Glucose-signaling factor 2</fullName>
    </recommendedName>
</protein>
<dbReference type="Pfam" id="PF11055">
    <property type="entry name" value="Gsf2"/>
    <property type="match status" value="1"/>
</dbReference>
<dbReference type="AlphaFoldDB" id="A0A1E4RF95"/>
<dbReference type="RefSeq" id="XP_020075004.1">
    <property type="nucleotide sequence ID" value="XM_020218896.1"/>
</dbReference>
<dbReference type="Proteomes" id="UP000095085">
    <property type="component" value="Unassembled WGS sequence"/>
</dbReference>
<evidence type="ECO:0000313" key="3">
    <source>
        <dbReference type="Proteomes" id="UP000095085"/>
    </source>
</evidence>
<feature type="transmembrane region" description="Helical" evidence="1">
    <location>
        <begin position="187"/>
        <end position="208"/>
    </location>
</feature>
<keyword evidence="1" id="KW-0472">Membrane</keyword>
<dbReference type="InterPro" id="IPR022757">
    <property type="entry name" value="Gsf2"/>
</dbReference>
<dbReference type="STRING" id="984485.A0A1E4RF95"/>
<keyword evidence="3" id="KW-1185">Reference proteome</keyword>
<evidence type="ECO:0008006" key="4">
    <source>
        <dbReference type="Google" id="ProtNLM"/>
    </source>
</evidence>
<evidence type="ECO:0000313" key="2">
    <source>
        <dbReference type="EMBL" id="ODV65937.1"/>
    </source>
</evidence>
<sequence>MAEEKIIDDVIEVEDTGYVETYIRFNDDLEKDYCFQVKTSDSFKDLFKIFKTLPIALRPNLFYNSLPLGFYVSTAPGYLTEDGGLLFSYETSEERFRKKVRNSDKVSDHIWPGQLLIPIWEFNYFGFYSFLTLLLVWLYTDLPDFISPTPGICLTNQVSKILSSVADYFGQQGLSKALFDDIHESSIMAQCFFFVFHIVKLGIIFLFIHTGAFNPIQLFKLHRAPVQAAVTKEQLLDIGWTGTRRACPDEYKDFYRDYKIKEHGGMIPAHQAGVFDKLKNLGVFLGLGEGFNTPLDNKSTIKDLLNEENEKFTLNYQYFAQLGEFFQNYTNEHESNLIEAIKQFRRYGILHSNDTIAKIVKNRKNRGDSRI</sequence>
<proteinExistence type="predicted"/>
<keyword evidence="1" id="KW-0812">Transmembrane</keyword>
<dbReference type="GeneID" id="30993446"/>